<reference evidence="2" key="1">
    <citation type="submission" date="2017-09" db="EMBL/GenBank/DDBJ databases">
        <title>Contemporary evolution of a Lepidopteran species, Heliothis virescens, in response to modern agricultural practices.</title>
        <authorList>
            <person name="Fritz M.L."/>
            <person name="Deyonke A.M."/>
            <person name="Papanicolaou A."/>
            <person name="Micinski S."/>
            <person name="Westbrook J."/>
            <person name="Gould F."/>
        </authorList>
    </citation>
    <scope>NUCLEOTIDE SEQUENCE [LARGE SCALE GENOMIC DNA]</scope>
    <source>
        <strain evidence="2">HvINT-</strain>
        <tissue evidence="2">Whole body</tissue>
    </source>
</reference>
<proteinExistence type="predicted"/>
<feature type="domain" description="U-box" evidence="1">
    <location>
        <begin position="184"/>
        <end position="255"/>
    </location>
</feature>
<dbReference type="EMBL" id="NWSH01000307">
    <property type="protein sequence ID" value="PCG77569.1"/>
    <property type="molecule type" value="Genomic_DNA"/>
</dbReference>
<evidence type="ECO:0000259" key="1">
    <source>
        <dbReference type="PROSITE" id="PS51698"/>
    </source>
</evidence>
<protein>
    <recommendedName>
        <fullName evidence="1">U-box domain-containing protein</fullName>
    </recommendedName>
</protein>
<dbReference type="PANTHER" id="PTHR46573:SF1">
    <property type="entry name" value="WD REPEAT, SAM AND U-BOX DOMAIN-CONTAINING PROTEIN 1"/>
    <property type="match status" value="1"/>
</dbReference>
<sequence length="255" mass="28218">MGQNPKKLAEAEAGGVQSCDFASPTALELPDDAYLLATAGCDSLIKLWLIHYNKTAAVRAVVSLAAHGGGAASLLAWRAPPDRPADLEPADEEAAPPCFWTREGVTRWLRECVTRVPGSEMKLHEEEALIQRAEEANLMGSQLLSTSIETLLETFGYVGYMWKRNLHDLEWLRAPDAAPQQEQSAPHALRCPLSHRLMREPAFAADGFTYERANILEWFIAADGAVSPISGRRLHNTRVQLNYGVRDQLRAFLRS</sequence>
<dbReference type="PANTHER" id="PTHR46573">
    <property type="entry name" value="WD REPEAT, SAM AND U-BOX DOMAIN-CONTAINING PROTEIN 1"/>
    <property type="match status" value="1"/>
</dbReference>
<dbReference type="Pfam" id="PF04564">
    <property type="entry name" value="U-box"/>
    <property type="match status" value="1"/>
</dbReference>
<dbReference type="SUPFAM" id="SSF57850">
    <property type="entry name" value="RING/U-box"/>
    <property type="match status" value="1"/>
</dbReference>
<gene>
    <name evidence="2" type="ORF">B5V51_6962</name>
</gene>
<dbReference type="SMART" id="SM00504">
    <property type="entry name" value="Ubox"/>
    <property type="match status" value="1"/>
</dbReference>
<dbReference type="CDD" id="cd16655">
    <property type="entry name" value="RING-Ubox_WDSUB1-like"/>
    <property type="match status" value="1"/>
</dbReference>
<comment type="caution">
    <text evidence="2">The sequence shown here is derived from an EMBL/GenBank/DDBJ whole genome shotgun (WGS) entry which is preliminary data.</text>
</comment>
<dbReference type="InterPro" id="IPR013083">
    <property type="entry name" value="Znf_RING/FYVE/PHD"/>
</dbReference>
<dbReference type="InterPro" id="IPR003613">
    <property type="entry name" value="Ubox_domain"/>
</dbReference>
<dbReference type="InterPro" id="IPR052085">
    <property type="entry name" value="WD-SAM-U-box"/>
</dbReference>
<evidence type="ECO:0000313" key="2">
    <source>
        <dbReference type="EMBL" id="PCG77569.1"/>
    </source>
</evidence>
<name>A0A2A4K0I5_HELVI</name>
<organism evidence="2">
    <name type="scientific">Heliothis virescens</name>
    <name type="common">Tobacco budworm moth</name>
    <dbReference type="NCBI Taxonomy" id="7102"/>
    <lineage>
        <taxon>Eukaryota</taxon>
        <taxon>Metazoa</taxon>
        <taxon>Ecdysozoa</taxon>
        <taxon>Arthropoda</taxon>
        <taxon>Hexapoda</taxon>
        <taxon>Insecta</taxon>
        <taxon>Pterygota</taxon>
        <taxon>Neoptera</taxon>
        <taxon>Endopterygota</taxon>
        <taxon>Lepidoptera</taxon>
        <taxon>Glossata</taxon>
        <taxon>Ditrysia</taxon>
        <taxon>Noctuoidea</taxon>
        <taxon>Noctuidae</taxon>
        <taxon>Heliothinae</taxon>
        <taxon>Heliothis</taxon>
    </lineage>
</organism>
<dbReference type="STRING" id="7102.A0A2A4K0I5"/>
<dbReference type="Gene3D" id="3.30.40.10">
    <property type="entry name" value="Zinc/RING finger domain, C3HC4 (zinc finger)"/>
    <property type="match status" value="1"/>
</dbReference>
<dbReference type="AlphaFoldDB" id="A0A2A4K0I5"/>
<dbReference type="PROSITE" id="PS51698">
    <property type="entry name" value="U_BOX"/>
    <property type="match status" value="1"/>
</dbReference>
<dbReference type="GO" id="GO:0016567">
    <property type="term" value="P:protein ubiquitination"/>
    <property type="evidence" value="ECO:0007669"/>
    <property type="project" value="InterPro"/>
</dbReference>
<dbReference type="GO" id="GO:0004842">
    <property type="term" value="F:ubiquitin-protein transferase activity"/>
    <property type="evidence" value="ECO:0007669"/>
    <property type="project" value="InterPro"/>
</dbReference>
<accession>A0A2A4K0I5</accession>